<name>A0A4V2VSC3_9BURK</name>
<evidence type="ECO:0000313" key="3">
    <source>
        <dbReference type="EMBL" id="TCV01840.1"/>
    </source>
</evidence>
<reference evidence="3 4" key="1">
    <citation type="submission" date="2019-03" db="EMBL/GenBank/DDBJ databases">
        <title>Genomic Encyclopedia of Type Strains, Phase IV (KMG-IV): sequencing the most valuable type-strain genomes for metagenomic binning, comparative biology and taxonomic classification.</title>
        <authorList>
            <person name="Goeker M."/>
        </authorList>
    </citation>
    <scope>NUCLEOTIDE SEQUENCE [LARGE SCALE GENOMIC DNA]</scope>
    <source>
        <strain evidence="3 4">DSM 100048</strain>
    </source>
</reference>
<organism evidence="3 4">
    <name type="scientific">Paracandidimonas soli</name>
    <dbReference type="NCBI Taxonomy" id="1917182"/>
    <lineage>
        <taxon>Bacteria</taxon>
        <taxon>Pseudomonadati</taxon>
        <taxon>Pseudomonadota</taxon>
        <taxon>Betaproteobacteria</taxon>
        <taxon>Burkholderiales</taxon>
        <taxon>Alcaligenaceae</taxon>
        <taxon>Paracandidimonas</taxon>
    </lineage>
</organism>
<evidence type="ECO:0000256" key="1">
    <source>
        <dbReference type="SAM" id="MobiDB-lite"/>
    </source>
</evidence>
<evidence type="ECO:0000256" key="2">
    <source>
        <dbReference type="SAM" id="Phobius"/>
    </source>
</evidence>
<feature type="transmembrane region" description="Helical" evidence="2">
    <location>
        <begin position="12"/>
        <end position="34"/>
    </location>
</feature>
<accession>A0A4V2VSC3</accession>
<keyword evidence="4" id="KW-1185">Reference proteome</keyword>
<proteinExistence type="predicted"/>
<dbReference type="OrthoDB" id="9181360at2"/>
<keyword evidence="2" id="KW-0812">Transmembrane</keyword>
<dbReference type="InterPro" id="IPR018643">
    <property type="entry name" value="DUF2069_membrane"/>
</dbReference>
<evidence type="ECO:0000313" key="4">
    <source>
        <dbReference type="Proteomes" id="UP000294692"/>
    </source>
</evidence>
<feature type="transmembrane region" description="Helical" evidence="2">
    <location>
        <begin position="65"/>
        <end position="85"/>
    </location>
</feature>
<dbReference type="RefSeq" id="WP_132474676.1">
    <property type="nucleotide sequence ID" value="NZ_JBHRVM010000001.1"/>
</dbReference>
<comment type="caution">
    <text evidence="3">The sequence shown here is derived from an EMBL/GenBank/DDBJ whole genome shotgun (WGS) entry which is preliminary data.</text>
</comment>
<keyword evidence="2" id="KW-1133">Transmembrane helix</keyword>
<feature type="compositionally biased region" description="Basic and acidic residues" evidence="1">
    <location>
        <begin position="125"/>
        <end position="144"/>
    </location>
</feature>
<gene>
    <name evidence="3" type="ORF">EV686_102554</name>
</gene>
<protein>
    <submittedName>
        <fullName evidence="3">Putative membrane protein</fullName>
    </submittedName>
</protein>
<dbReference type="Proteomes" id="UP000294692">
    <property type="component" value="Unassembled WGS sequence"/>
</dbReference>
<sequence length="144" mass="16189">MNSEPVLNPLLYRIASASLVLLIVWCLAWEMAVAPLRPGGSYLALKVLPLMLPLGGVLKGRVYTMQWACMLILLYLMEGVVRAYSDPNPTSALMAWGEIVLSFTFYVCALCYLRPAKLAAKARKKEQERKERERRRAEALEQGS</sequence>
<feature type="region of interest" description="Disordered" evidence="1">
    <location>
        <begin position="124"/>
        <end position="144"/>
    </location>
</feature>
<feature type="transmembrane region" description="Helical" evidence="2">
    <location>
        <begin position="91"/>
        <end position="113"/>
    </location>
</feature>
<dbReference type="Pfam" id="PF09842">
    <property type="entry name" value="DUF2069"/>
    <property type="match status" value="1"/>
</dbReference>
<dbReference type="EMBL" id="SMBX01000002">
    <property type="protein sequence ID" value="TCV01840.1"/>
    <property type="molecule type" value="Genomic_DNA"/>
</dbReference>
<dbReference type="AlphaFoldDB" id="A0A4V2VSC3"/>
<keyword evidence="2" id="KW-0472">Membrane</keyword>